<dbReference type="GO" id="GO:0004553">
    <property type="term" value="F:hydrolase activity, hydrolyzing O-glycosyl compounds"/>
    <property type="evidence" value="ECO:0007669"/>
    <property type="project" value="InterPro"/>
</dbReference>
<dbReference type="Pfam" id="PF02922">
    <property type="entry name" value="CBM_48"/>
    <property type="match status" value="1"/>
</dbReference>
<name>A0A928DPB3_9BACT</name>
<dbReference type="Gene3D" id="2.60.40.10">
    <property type="entry name" value="Immunoglobulins"/>
    <property type="match status" value="1"/>
</dbReference>
<dbReference type="InterPro" id="IPR004193">
    <property type="entry name" value="Glyco_hydro_13_N"/>
</dbReference>
<reference evidence="2" key="1">
    <citation type="submission" date="2019-04" db="EMBL/GenBank/DDBJ databases">
        <title>Evolution of Biomass-Degrading Anaerobic Consortia Revealed by Metagenomics.</title>
        <authorList>
            <person name="Peng X."/>
        </authorList>
    </citation>
    <scope>NUCLEOTIDE SEQUENCE</scope>
    <source>
        <strain evidence="2">SIG66</strain>
    </source>
</reference>
<organism evidence="2 3">
    <name type="scientific">Candidatus Avelusimicrobium gallicola</name>
    <dbReference type="NCBI Taxonomy" id="2562704"/>
    <lineage>
        <taxon>Bacteria</taxon>
        <taxon>Pseudomonadati</taxon>
        <taxon>Elusimicrobiota</taxon>
        <taxon>Elusimicrobia</taxon>
        <taxon>Elusimicrobiales</taxon>
        <taxon>Elusimicrobiaceae</taxon>
        <taxon>Candidatus Avelusimicrobium</taxon>
    </lineage>
</organism>
<protein>
    <recommendedName>
        <fullName evidence="1">Glycoside hydrolase family 13 N-terminal domain-containing protein</fullName>
    </recommendedName>
</protein>
<evidence type="ECO:0000313" key="2">
    <source>
        <dbReference type="EMBL" id="MBE6420629.1"/>
    </source>
</evidence>
<dbReference type="GO" id="GO:0005975">
    <property type="term" value="P:carbohydrate metabolic process"/>
    <property type="evidence" value="ECO:0007669"/>
    <property type="project" value="InterPro"/>
</dbReference>
<sequence length="153" mass="17397">MPKIKRPGPLFVLFLLLIAFTLTWFFVVSEDYYAFSAGSIESASGVAPLNKESFLSRKKVPTVSYDTEVKYRKFYLTAPGAKKVELLADFNRWGKDPIVLKPYRKGYFETSIALTGGEYKYVFSVDGKDVLDPMNKDRQTLADGREICIKTVR</sequence>
<comment type="caution">
    <text evidence="2">The sequence shown here is derived from an EMBL/GenBank/DDBJ whole genome shotgun (WGS) entry which is preliminary data.</text>
</comment>
<dbReference type="SUPFAM" id="SSF81296">
    <property type="entry name" value="E set domains"/>
    <property type="match status" value="1"/>
</dbReference>
<accession>A0A928DPB3</accession>
<gene>
    <name evidence="2" type="ORF">E7027_00540</name>
</gene>
<evidence type="ECO:0000313" key="3">
    <source>
        <dbReference type="Proteomes" id="UP000725649"/>
    </source>
</evidence>
<dbReference type="InterPro" id="IPR014756">
    <property type="entry name" value="Ig_E-set"/>
</dbReference>
<proteinExistence type="predicted"/>
<feature type="domain" description="Glycoside hydrolase family 13 N-terminal" evidence="1">
    <location>
        <begin position="71"/>
        <end position="133"/>
    </location>
</feature>
<dbReference type="EMBL" id="SUVG01000001">
    <property type="protein sequence ID" value="MBE6420629.1"/>
    <property type="molecule type" value="Genomic_DNA"/>
</dbReference>
<dbReference type="AlphaFoldDB" id="A0A928DPB3"/>
<evidence type="ECO:0000259" key="1">
    <source>
        <dbReference type="Pfam" id="PF02922"/>
    </source>
</evidence>
<dbReference type="Proteomes" id="UP000725649">
    <property type="component" value="Unassembled WGS sequence"/>
</dbReference>
<dbReference type="InterPro" id="IPR013783">
    <property type="entry name" value="Ig-like_fold"/>
</dbReference>